<dbReference type="InterPro" id="IPR000683">
    <property type="entry name" value="Gfo/Idh/MocA-like_OxRdtase_N"/>
</dbReference>
<dbReference type="Pfam" id="PF21390">
    <property type="entry name" value="Irp3-like_C"/>
    <property type="match status" value="1"/>
</dbReference>
<dbReference type="InterPro" id="IPR051450">
    <property type="entry name" value="Gfo/Idh/MocA_Oxidoreductases"/>
</dbReference>
<sequence>MRPLRVVVAGTGFGRVYLDAVAGDPAFALAGVLARGSERSRALAAAHGVPFHATADEVPDDVDIACVVLRSGATGGPGAEVARALLARGIHVLHEHPVHAAELTDCLRAARAGGAAYAVHTLYPWLRPVRKLLAVAAALRAHGPVRYLAAATNSQVAYPLVDILGRLAGGLRPWAFADPAADPGGIDGQPHPFRLLHAAVGGVPVTLRVQNEVHPDDPDNHAHLMHRIEVGFDGGLLTLADTHGPVTWQPRLHAPRDHTGRLVTAGAGTERLAAPSHAAVPGTAAGSFHDVFADLWPDAVRAALHDLAADIGDPARRAAAGVWALGVSQAWADLTGRLGMPRLIRPAEPPVVAPALVGGAW</sequence>
<evidence type="ECO:0008006" key="5">
    <source>
        <dbReference type="Google" id="ProtNLM"/>
    </source>
</evidence>
<dbReference type="Pfam" id="PF01408">
    <property type="entry name" value="GFO_IDH_MocA"/>
    <property type="match status" value="1"/>
</dbReference>
<dbReference type="NCBIfam" id="TIGR01761">
    <property type="entry name" value="thiaz-red"/>
    <property type="match status" value="1"/>
</dbReference>
<dbReference type="InterPro" id="IPR010091">
    <property type="entry name" value="Thiazolinyl_imide_reductase"/>
</dbReference>
<keyword evidence="4" id="KW-1185">Reference proteome</keyword>
<dbReference type="AlphaFoldDB" id="A0A8J3AZ19"/>
<dbReference type="InterPro" id="IPR036291">
    <property type="entry name" value="NAD(P)-bd_dom_sf"/>
</dbReference>
<dbReference type="Gene3D" id="3.40.50.720">
    <property type="entry name" value="NAD(P)-binding Rossmann-like Domain"/>
    <property type="match status" value="1"/>
</dbReference>
<evidence type="ECO:0000259" key="1">
    <source>
        <dbReference type="Pfam" id="PF01408"/>
    </source>
</evidence>
<dbReference type="PANTHER" id="PTHR43377:SF1">
    <property type="entry name" value="BILIVERDIN REDUCTASE A"/>
    <property type="match status" value="1"/>
</dbReference>
<name>A0A8J3AZ19_9ACTN</name>
<reference evidence="3" key="1">
    <citation type="journal article" date="2014" name="Int. J. Syst. Evol. Microbiol.">
        <title>Complete genome sequence of Corynebacterium casei LMG S-19264T (=DSM 44701T), isolated from a smear-ripened cheese.</title>
        <authorList>
            <consortium name="US DOE Joint Genome Institute (JGI-PGF)"/>
            <person name="Walter F."/>
            <person name="Albersmeier A."/>
            <person name="Kalinowski J."/>
            <person name="Ruckert C."/>
        </authorList>
    </citation>
    <scope>NUCLEOTIDE SEQUENCE</scope>
    <source>
        <strain evidence="3">JCM 3090</strain>
    </source>
</reference>
<proteinExistence type="predicted"/>
<dbReference type="EMBL" id="BMQB01000001">
    <property type="protein sequence ID" value="GGJ74934.1"/>
    <property type="molecule type" value="Genomic_DNA"/>
</dbReference>
<dbReference type="RefSeq" id="WP_189168008.1">
    <property type="nucleotide sequence ID" value="NZ_BMQB01000001.1"/>
</dbReference>
<reference evidence="3" key="2">
    <citation type="submission" date="2020-09" db="EMBL/GenBank/DDBJ databases">
        <authorList>
            <person name="Sun Q."/>
            <person name="Ohkuma M."/>
        </authorList>
    </citation>
    <scope>NUCLEOTIDE SEQUENCE</scope>
    <source>
        <strain evidence="3">JCM 3090</strain>
    </source>
</reference>
<organism evidence="3 4">
    <name type="scientific">Pilimelia anulata</name>
    <dbReference type="NCBI Taxonomy" id="53371"/>
    <lineage>
        <taxon>Bacteria</taxon>
        <taxon>Bacillati</taxon>
        <taxon>Actinomycetota</taxon>
        <taxon>Actinomycetes</taxon>
        <taxon>Micromonosporales</taxon>
        <taxon>Micromonosporaceae</taxon>
        <taxon>Pilimelia</taxon>
    </lineage>
</organism>
<dbReference type="SUPFAM" id="SSF51735">
    <property type="entry name" value="NAD(P)-binding Rossmann-fold domains"/>
    <property type="match status" value="1"/>
</dbReference>
<dbReference type="InterPro" id="IPR048655">
    <property type="entry name" value="Irp3-like_C"/>
</dbReference>
<dbReference type="Proteomes" id="UP000649739">
    <property type="component" value="Unassembled WGS sequence"/>
</dbReference>
<protein>
    <recommendedName>
        <fullName evidence="5">Thiazolinyl imide reductase</fullName>
    </recommendedName>
</protein>
<gene>
    <name evidence="3" type="ORF">GCM10010123_01140</name>
</gene>
<evidence type="ECO:0000313" key="4">
    <source>
        <dbReference type="Proteomes" id="UP000649739"/>
    </source>
</evidence>
<evidence type="ECO:0000313" key="3">
    <source>
        <dbReference type="EMBL" id="GGJ74934.1"/>
    </source>
</evidence>
<dbReference type="Gene3D" id="3.30.360.10">
    <property type="entry name" value="Dihydrodipicolinate Reductase, domain 2"/>
    <property type="match status" value="1"/>
</dbReference>
<dbReference type="PANTHER" id="PTHR43377">
    <property type="entry name" value="BILIVERDIN REDUCTASE A"/>
    <property type="match status" value="1"/>
</dbReference>
<feature type="domain" description="Gfo/Idh/MocA-like oxidoreductase N-terminal" evidence="1">
    <location>
        <begin position="4"/>
        <end position="119"/>
    </location>
</feature>
<feature type="domain" description="Thiazolinyl imine reductase-like C-terminal" evidence="2">
    <location>
        <begin position="149"/>
        <end position="248"/>
    </location>
</feature>
<comment type="caution">
    <text evidence="3">The sequence shown here is derived from an EMBL/GenBank/DDBJ whole genome shotgun (WGS) entry which is preliminary data.</text>
</comment>
<accession>A0A8J3AZ19</accession>
<evidence type="ECO:0000259" key="2">
    <source>
        <dbReference type="Pfam" id="PF21390"/>
    </source>
</evidence>
<dbReference type="GO" id="GO:0000166">
    <property type="term" value="F:nucleotide binding"/>
    <property type="evidence" value="ECO:0007669"/>
    <property type="project" value="InterPro"/>
</dbReference>